<feature type="domain" description="UDP-N-acetylglucosamine 2-epimerase" evidence="2">
    <location>
        <begin position="54"/>
        <end position="330"/>
    </location>
</feature>
<dbReference type="InterPro" id="IPR003331">
    <property type="entry name" value="UDP_GlcNAc_Epimerase_2_dom"/>
</dbReference>
<protein>
    <submittedName>
        <fullName evidence="3">UDP-N-acetyl glucosamine 2-epimerase</fullName>
    </submittedName>
</protein>
<organism evidence="3 4">
    <name type="scientific">Desulfovibrio piger</name>
    <dbReference type="NCBI Taxonomy" id="901"/>
    <lineage>
        <taxon>Bacteria</taxon>
        <taxon>Pseudomonadati</taxon>
        <taxon>Thermodesulfobacteriota</taxon>
        <taxon>Desulfovibrionia</taxon>
        <taxon>Desulfovibrionales</taxon>
        <taxon>Desulfovibrionaceae</taxon>
        <taxon>Desulfovibrio</taxon>
    </lineage>
</organism>
<evidence type="ECO:0000313" key="4">
    <source>
        <dbReference type="Proteomes" id="UP000522333"/>
    </source>
</evidence>
<sequence length="379" mass="40412">MSMRVLVFVGSRSQLLQHIPVERTVRSFRAWEPRLVLSSERGDHALWAPLLDDYGVTPCHRLGPAPASLSDASLLAHIMSSASLLLHREAPAAVLVYGHSVTTLAAALAATEHGIPVIHVGAGQCPEGMSSPEGRHAELTDRLSSLLCCLDPADEQDLHARQMERGTCVTGDTLYDLFEQDRPRLQPFEEAERHGATFGEFILCYLSRPAALRSPDGIRSLLEGLQALHARQERPVLLVQHPSALACFQEREQQIPDGIRILPPLTHIAFLSLVCASTFVVTDSPALQREALYAGKRALLLPPVPSGSAAVQNGWHIACTSAADLAAAGGTVLQPCPHPGLPGTSGQASRRVAAAVMAILADIADGIPQGDSASGPQDD</sequence>
<dbReference type="Gene3D" id="3.40.50.2000">
    <property type="entry name" value="Glycogen Phosphorylase B"/>
    <property type="match status" value="2"/>
</dbReference>
<evidence type="ECO:0000259" key="2">
    <source>
        <dbReference type="Pfam" id="PF02350"/>
    </source>
</evidence>
<dbReference type="Proteomes" id="UP000522333">
    <property type="component" value="Unassembled WGS sequence"/>
</dbReference>
<dbReference type="PANTHER" id="PTHR43174:SF1">
    <property type="entry name" value="UDP-N-ACETYLGLUCOSAMINE 2-EPIMERASE"/>
    <property type="match status" value="1"/>
</dbReference>
<dbReference type="SUPFAM" id="SSF53756">
    <property type="entry name" value="UDP-Glycosyltransferase/glycogen phosphorylase"/>
    <property type="match status" value="1"/>
</dbReference>
<comment type="caution">
    <text evidence="3">The sequence shown here is derived from an EMBL/GenBank/DDBJ whole genome shotgun (WGS) entry which is preliminary data.</text>
</comment>
<name>A0A848CAM3_9BACT</name>
<keyword evidence="1" id="KW-0413">Isomerase</keyword>
<dbReference type="AlphaFoldDB" id="A0A848CAM3"/>
<accession>A0A848CAM3</accession>
<dbReference type="EMBL" id="JABAFY010000023">
    <property type="protein sequence ID" value="NME52320.1"/>
    <property type="molecule type" value="Genomic_DNA"/>
</dbReference>
<evidence type="ECO:0000313" key="3">
    <source>
        <dbReference type="EMBL" id="NME52320.1"/>
    </source>
</evidence>
<dbReference type="GO" id="GO:0016853">
    <property type="term" value="F:isomerase activity"/>
    <property type="evidence" value="ECO:0007669"/>
    <property type="project" value="UniProtKB-KW"/>
</dbReference>
<dbReference type="Pfam" id="PF02350">
    <property type="entry name" value="Epimerase_2"/>
    <property type="match status" value="1"/>
</dbReference>
<comment type="similarity">
    <text evidence="1">Belongs to the UDP-N-acetylglucosamine 2-epimerase family.</text>
</comment>
<evidence type="ECO:0000256" key="1">
    <source>
        <dbReference type="RuleBase" id="RU003513"/>
    </source>
</evidence>
<proteinExistence type="inferred from homology"/>
<dbReference type="PANTHER" id="PTHR43174">
    <property type="entry name" value="UDP-N-ACETYLGLUCOSAMINE 2-EPIMERASE"/>
    <property type="match status" value="1"/>
</dbReference>
<dbReference type="InterPro" id="IPR029767">
    <property type="entry name" value="WecB-like"/>
</dbReference>
<reference evidence="3 4" key="1">
    <citation type="submission" date="2020-04" db="EMBL/GenBank/DDBJ databases">
        <authorList>
            <person name="Hitch T.C.A."/>
            <person name="Wylensek D."/>
            <person name="Clavel T."/>
        </authorList>
    </citation>
    <scope>NUCLEOTIDE SEQUENCE [LARGE SCALE GENOMIC DNA]</scope>
    <source>
        <strain evidence="3 4">PG-251-APC-1</strain>
    </source>
</reference>
<gene>
    <name evidence="3" type="ORF">HF854_07215</name>
</gene>
<dbReference type="RefSeq" id="WP_168935689.1">
    <property type="nucleotide sequence ID" value="NZ_CAMDEI010000080.1"/>
</dbReference>